<dbReference type="AlphaFoldDB" id="A0A3N2C4V6"/>
<dbReference type="Gene3D" id="3.40.50.720">
    <property type="entry name" value="NAD(P)-binding Rossmann-like Domain"/>
    <property type="match status" value="1"/>
</dbReference>
<dbReference type="InterPro" id="IPR036291">
    <property type="entry name" value="NAD(P)-bd_dom_sf"/>
</dbReference>
<accession>A0A3N2C4V6</accession>
<protein>
    <submittedName>
        <fullName evidence="4">Ribitol 2-dehydrogenase</fullName>
    </submittedName>
</protein>
<comment type="caution">
    <text evidence="4">The sequence shown here is derived from an EMBL/GenBank/DDBJ whole genome shotgun (WGS) entry which is preliminary data.</text>
</comment>
<dbReference type="InterPro" id="IPR020904">
    <property type="entry name" value="Sc_DH/Rdtase_CS"/>
</dbReference>
<dbReference type="GO" id="GO:0016020">
    <property type="term" value="C:membrane"/>
    <property type="evidence" value="ECO:0007669"/>
    <property type="project" value="TreeGrafter"/>
</dbReference>
<evidence type="ECO:0000256" key="2">
    <source>
        <dbReference type="ARBA" id="ARBA00023002"/>
    </source>
</evidence>
<name>A0A3N2C4V6_9MICO</name>
<dbReference type="PRINTS" id="PR00080">
    <property type="entry name" value="SDRFAMILY"/>
</dbReference>
<dbReference type="PROSITE" id="PS00061">
    <property type="entry name" value="ADH_SHORT"/>
    <property type="match status" value="1"/>
</dbReference>
<dbReference type="PRINTS" id="PR00081">
    <property type="entry name" value="GDHRDH"/>
</dbReference>
<evidence type="ECO:0000256" key="3">
    <source>
        <dbReference type="RuleBase" id="RU000363"/>
    </source>
</evidence>
<gene>
    <name evidence="4" type="ORF">EDD42_2630</name>
</gene>
<proteinExistence type="inferred from homology"/>
<evidence type="ECO:0000256" key="1">
    <source>
        <dbReference type="ARBA" id="ARBA00006484"/>
    </source>
</evidence>
<evidence type="ECO:0000313" key="4">
    <source>
        <dbReference type="EMBL" id="ROR82539.1"/>
    </source>
</evidence>
<sequence length="248" mass="25566">MSQSTSAIDLTGQVAIITGASSGIGRSYAQALAAAGVRTVLVGRSTERLSAVADALPTPSVFLAGDLADPAVSEQAVALALAAFGRLDIVLANAGLYVGGDVVDTPMNAIEELVGVNVLGAMATVRAALPHLVEQGAGDVLVTSSVSGHQDIHWEPVYSATKHAMQSFVHTTRRNLVGSGVRMGAVAPGVVLNELWGIAEGASGVEDQIAARTGIRSEDVADAVLFMLTRPRHVTIRDLVILPTDQEI</sequence>
<dbReference type="PANTHER" id="PTHR44196:SF1">
    <property type="entry name" value="DEHYDROGENASE_REDUCTASE SDR FAMILY MEMBER 7B"/>
    <property type="match status" value="1"/>
</dbReference>
<reference evidence="4 5" key="1">
    <citation type="submission" date="2018-11" db="EMBL/GenBank/DDBJ databases">
        <title>Sequencing the genomes of 1000 actinobacteria strains.</title>
        <authorList>
            <person name="Klenk H.-P."/>
        </authorList>
    </citation>
    <scope>NUCLEOTIDE SEQUENCE [LARGE SCALE GENOMIC DNA]</scope>
    <source>
        <strain evidence="4 5">DSM 14012</strain>
    </source>
</reference>
<organism evidence="4 5">
    <name type="scientific">Plantibacter flavus</name>
    <dbReference type="NCBI Taxonomy" id="150123"/>
    <lineage>
        <taxon>Bacteria</taxon>
        <taxon>Bacillati</taxon>
        <taxon>Actinomycetota</taxon>
        <taxon>Actinomycetes</taxon>
        <taxon>Micrococcales</taxon>
        <taxon>Microbacteriaceae</taxon>
        <taxon>Plantibacter</taxon>
    </lineage>
</organism>
<dbReference type="SUPFAM" id="SSF51735">
    <property type="entry name" value="NAD(P)-binding Rossmann-fold domains"/>
    <property type="match status" value="1"/>
</dbReference>
<keyword evidence="5" id="KW-1185">Reference proteome</keyword>
<evidence type="ECO:0000313" key="5">
    <source>
        <dbReference type="Proteomes" id="UP000266915"/>
    </source>
</evidence>
<dbReference type="RefSeq" id="WP_085512277.1">
    <property type="nucleotide sequence ID" value="NZ_FXAP01000004.1"/>
</dbReference>
<dbReference type="GO" id="GO:0016491">
    <property type="term" value="F:oxidoreductase activity"/>
    <property type="evidence" value="ECO:0007669"/>
    <property type="project" value="UniProtKB-KW"/>
</dbReference>
<dbReference type="EMBL" id="RKHL01000001">
    <property type="protein sequence ID" value="ROR82539.1"/>
    <property type="molecule type" value="Genomic_DNA"/>
</dbReference>
<dbReference type="InterPro" id="IPR002347">
    <property type="entry name" value="SDR_fam"/>
</dbReference>
<dbReference type="Proteomes" id="UP000266915">
    <property type="component" value="Unassembled WGS sequence"/>
</dbReference>
<dbReference type="PANTHER" id="PTHR44196">
    <property type="entry name" value="DEHYDROGENASE/REDUCTASE SDR FAMILY MEMBER 7B"/>
    <property type="match status" value="1"/>
</dbReference>
<keyword evidence="2" id="KW-0560">Oxidoreductase</keyword>
<comment type="similarity">
    <text evidence="1 3">Belongs to the short-chain dehydrogenases/reductases (SDR) family.</text>
</comment>
<dbReference type="Pfam" id="PF00106">
    <property type="entry name" value="adh_short"/>
    <property type="match status" value="1"/>
</dbReference>
<dbReference type="CDD" id="cd05233">
    <property type="entry name" value="SDR_c"/>
    <property type="match status" value="1"/>
</dbReference>